<dbReference type="STRING" id="274537.BIU88_03395"/>
<evidence type="ECO:0000256" key="8">
    <source>
        <dbReference type="PROSITE-ProRule" id="PRU01360"/>
    </source>
</evidence>
<evidence type="ECO:0000256" key="2">
    <source>
        <dbReference type="ARBA" id="ARBA00022448"/>
    </source>
</evidence>
<protein>
    <submittedName>
        <fullName evidence="12">TonB-dependent receptor</fullName>
    </submittedName>
</protein>
<evidence type="ECO:0000313" key="12">
    <source>
        <dbReference type="EMBL" id="AOS84993.1"/>
    </source>
</evidence>
<feature type="domain" description="TonB-dependent receptor plug" evidence="11">
    <location>
        <begin position="113"/>
        <end position="214"/>
    </location>
</feature>
<evidence type="ECO:0000256" key="9">
    <source>
        <dbReference type="RuleBase" id="RU003357"/>
    </source>
</evidence>
<dbReference type="EMBL" id="CP017305">
    <property type="protein sequence ID" value="AOS84993.1"/>
    <property type="molecule type" value="Genomic_DNA"/>
</dbReference>
<dbReference type="Proteomes" id="UP000095185">
    <property type="component" value="Chromosome"/>
</dbReference>
<dbReference type="Pfam" id="PF13715">
    <property type="entry name" value="CarbopepD_reg_2"/>
    <property type="match status" value="1"/>
</dbReference>
<evidence type="ECO:0000256" key="1">
    <source>
        <dbReference type="ARBA" id="ARBA00004571"/>
    </source>
</evidence>
<dbReference type="InterPro" id="IPR008969">
    <property type="entry name" value="CarboxyPept-like_regulatory"/>
</dbReference>
<reference evidence="12" key="1">
    <citation type="submission" date="2016-09" db="EMBL/GenBank/DDBJ databases">
        <title>Genome sequence of Chlorobaculum limnaeum.</title>
        <authorList>
            <person name="Liu Z."/>
            <person name="Tank M."/>
            <person name="Bryant D.A."/>
        </authorList>
    </citation>
    <scope>NUCLEOTIDE SEQUENCE [LARGE SCALE GENOMIC DNA]</scope>
    <source>
        <strain evidence="12">DSM 1677</strain>
    </source>
</reference>
<dbReference type="InterPro" id="IPR036942">
    <property type="entry name" value="Beta-barrel_TonB_sf"/>
</dbReference>
<dbReference type="InterPro" id="IPR012910">
    <property type="entry name" value="Plug_dom"/>
</dbReference>
<dbReference type="InterPro" id="IPR037066">
    <property type="entry name" value="Plug_dom_sf"/>
</dbReference>
<dbReference type="PROSITE" id="PS52016">
    <property type="entry name" value="TONB_DEPENDENT_REC_3"/>
    <property type="match status" value="1"/>
</dbReference>
<dbReference type="InterPro" id="IPR039426">
    <property type="entry name" value="TonB-dep_rcpt-like"/>
</dbReference>
<comment type="subcellular location">
    <subcellularLocation>
        <location evidence="1 8">Cell outer membrane</location>
        <topology evidence="1 8">Multi-pass membrane protein</topology>
    </subcellularLocation>
</comment>
<dbReference type="Pfam" id="PF00593">
    <property type="entry name" value="TonB_dep_Rec_b-barrel"/>
    <property type="match status" value="1"/>
</dbReference>
<dbReference type="SUPFAM" id="SSF56935">
    <property type="entry name" value="Porins"/>
    <property type="match status" value="1"/>
</dbReference>
<dbReference type="Pfam" id="PF07715">
    <property type="entry name" value="Plug"/>
    <property type="match status" value="1"/>
</dbReference>
<dbReference type="PANTHER" id="PTHR40980:SF4">
    <property type="entry name" value="TONB-DEPENDENT RECEPTOR-LIKE BETA-BARREL DOMAIN-CONTAINING PROTEIN"/>
    <property type="match status" value="1"/>
</dbReference>
<dbReference type="InterPro" id="IPR000531">
    <property type="entry name" value="Beta-barrel_TonB"/>
</dbReference>
<keyword evidence="13" id="KW-1185">Reference proteome</keyword>
<dbReference type="Gene3D" id="2.40.170.20">
    <property type="entry name" value="TonB-dependent receptor, beta-barrel domain"/>
    <property type="match status" value="1"/>
</dbReference>
<proteinExistence type="inferred from homology"/>
<evidence type="ECO:0000259" key="11">
    <source>
        <dbReference type="Pfam" id="PF07715"/>
    </source>
</evidence>
<evidence type="ECO:0000256" key="3">
    <source>
        <dbReference type="ARBA" id="ARBA00022452"/>
    </source>
</evidence>
<dbReference type="GO" id="GO:0009279">
    <property type="term" value="C:cell outer membrane"/>
    <property type="evidence" value="ECO:0007669"/>
    <property type="project" value="UniProtKB-SubCell"/>
</dbReference>
<keyword evidence="7 8" id="KW-0998">Cell outer membrane</keyword>
<accession>A0A1D8D3N6</accession>
<keyword evidence="6 8" id="KW-0472">Membrane</keyword>
<sequence length="896" mass="100283">MPSTSRSIVGTIVDKNDKLPLPGVAVRVKGTSLGAVTDQSGRYRIDNIGSDSVVISVSYIGYVGEEYPVSMNRLKSAILNISLTPGLVVGQEIVVVGEQLKGQAKAINQQIKSDNITNVIAADQIGKFPDDNAGDALKRIPGISVFNDQGEARFIHIRGTEPRFNSVMINGERIPSAEAETRTVQLDLVPADMLQTIEVNKTLTPDMDADAIGGSVNLITMAPSERRISITAGGGANLIEGSGGPRSKFSGVYGNRFMDGKLGVVVAGSYEDNHFGSDDIEAEWKRSGTTGQINLDSQQVRTYDIERLRKSLSTTLDYRFNENHTLKFSGISNWRNDWEQRYRTTYTSLLDDDNNYLDKGEIRMQNKGGTDKDARLEEQRMMSYSLGGEHHFGKLEVDWQAAYSKASQEKPNERYIDIREKKQPFTVDVSDPGKPLVIMDASSGIASGGDWKLKSLTEEHEYTEDIDKAFGLDFKYDLADRLKLKAGGKIRYKKKMSDNDYYEYTPVDEDAFMNEVYNHLYSPSKKHYLPGDQYVVGSYVDPAFLGNLDLNNAALFDKATALAELAGNYTAKEDVKAAYGMMTWDATDKLRLIGGVRMEHTSNQYDAFVYDADADTLTPVHGAREDYTNVLPHLSLRYKLDSFTNVRLAYTHSLARPNYFDLAPYRQILADDEEIYVGNPSLKATLSKNFDIMIDRYLGSVSLVSIGYFHKSISDFIVTQKSTDPVTSYELYQPVNGGDGSINGLEASAQFQLPFLKGLGLYLNYTYTGSKIKHFNIEGRDGDDLPLPGSPKHTFNTSVSYETGPLGLRLSGNYHSDFIDSEEGAIGENAWEDRYYDSSFTLDFNGTYRFSKQAQMFFEISNLTNQPMRFYQGEKKYVAQEEWYDRRFMLGLKMDF</sequence>
<keyword evidence="2 8" id="KW-0813">Transport</keyword>
<feature type="domain" description="TonB-dependent receptor-like beta-barrel" evidence="10">
    <location>
        <begin position="460"/>
        <end position="863"/>
    </location>
</feature>
<dbReference type="KEGG" id="clz:BIU88_03395"/>
<keyword evidence="4 8" id="KW-0812">Transmembrane</keyword>
<dbReference type="InterPro" id="IPR010104">
    <property type="entry name" value="TonB_rcpt_bac"/>
</dbReference>
<dbReference type="SUPFAM" id="SSF49464">
    <property type="entry name" value="Carboxypeptidase regulatory domain-like"/>
    <property type="match status" value="1"/>
</dbReference>
<name>A0A1D8D3N6_CHLLM</name>
<dbReference type="CDD" id="cd01347">
    <property type="entry name" value="ligand_gated_channel"/>
    <property type="match status" value="1"/>
</dbReference>
<organism evidence="12 13">
    <name type="scientific">Chlorobaculum limnaeum</name>
    <dbReference type="NCBI Taxonomy" id="274537"/>
    <lineage>
        <taxon>Bacteria</taxon>
        <taxon>Pseudomonadati</taxon>
        <taxon>Chlorobiota</taxon>
        <taxon>Chlorobiia</taxon>
        <taxon>Chlorobiales</taxon>
        <taxon>Chlorobiaceae</taxon>
        <taxon>Chlorobaculum</taxon>
    </lineage>
</organism>
<keyword evidence="5 9" id="KW-0798">TonB box</keyword>
<comment type="similarity">
    <text evidence="8 9">Belongs to the TonB-dependent receptor family.</text>
</comment>
<evidence type="ECO:0000313" key="13">
    <source>
        <dbReference type="Proteomes" id="UP000095185"/>
    </source>
</evidence>
<evidence type="ECO:0000256" key="4">
    <source>
        <dbReference type="ARBA" id="ARBA00022692"/>
    </source>
</evidence>
<dbReference type="PANTHER" id="PTHR40980">
    <property type="entry name" value="PLUG DOMAIN-CONTAINING PROTEIN"/>
    <property type="match status" value="1"/>
</dbReference>
<dbReference type="Gene3D" id="2.170.130.10">
    <property type="entry name" value="TonB-dependent receptor, plug domain"/>
    <property type="match status" value="1"/>
</dbReference>
<evidence type="ECO:0000256" key="6">
    <source>
        <dbReference type="ARBA" id="ARBA00023136"/>
    </source>
</evidence>
<gene>
    <name evidence="12" type="ORF">BIU88_03395</name>
</gene>
<dbReference type="NCBIfam" id="TIGR01782">
    <property type="entry name" value="TonB-Xanth-Caul"/>
    <property type="match status" value="1"/>
</dbReference>
<evidence type="ECO:0000256" key="5">
    <source>
        <dbReference type="ARBA" id="ARBA00023077"/>
    </source>
</evidence>
<evidence type="ECO:0000259" key="10">
    <source>
        <dbReference type="Pfam" id="PF00593"/>
    </source>
</evidence>
<dbReference type="AlphaFoldDB" id="A0A1D8D3N6"/>
<keyword evidence="12" id="KW-0675">Receptor</keyword>
<evidence type="ECO:0000256" key="7">
    <source>
        <dbReference type="ARBA" id="ARBA00023237"/>
    </source>
</evidence>
<dbReference type="Gene3D" id="2.60.40.1120">
    <property type="entry name" value="Carboxypeptidase-like, regulatory domain"/>
    <property type="match status" value="1"/>
</dbReference>
<keyword evidence="3 8" id="KW-1134">Transmembrane beta strand</keyword>